<name>A0ABU3TMX5_9BACT</name>
<feature type="compositionally biased region" description="Low complexity" evidence="1">
    <location>
        <begin position="29"/>
        <end position="38"/>
    </location>
</feature>
<evidence type="ECO:0000256" key="2">
    <source>
        <dbReference type="SAM" id="SignalP"/>
    </source>
</evidence>
<accession>A0ABU3TMX5</accession>
<gene>
    <name evidence="3" type="ORF">ROI90_20070</name>
</gene>
<evidence type="ECO:0000313" key="3">
    <source>
        <dbReference type="EMBL" id="MDU0372715.1"/>
    </source>
</evidence>
<protein>
    <submittedName>
        <fullName evidence="3">Uncharacterized protein</fullName>
    </submittedName>
</protein>
<feature type="region of interest" description="Disordered" evidence="1">
    <location>
        <begin position="29"/>
        <end position="48"/>
    </location>
</feature>
<keyword evidence="4" id="KW-1185">Reference proteome</keyword>
<proteinExistence type="predicted"/>
<feature type="signal peptide" evidence="2">
    <location>
        <begin position="1"/>
        <end position="28"/>
    </location>
</feature>
<feature type="chain" id="PRO_5046707826" evidence="2">
    <location>
        <begin position="29"/>
        <end position="48"/>
    </location>
</feature>
<organism evidence="3 4">
    <name type="scientific">Hymenobacter endophyticus</name>
    <dbReference type="NCBI Taxonomy" id="3076335"/>
    <lineage>
        <taxon>Bacteria</taxon>
        <taxon>Pseudomonadati</taxon>
        <taxon>Bacteroidota</taxon>
        <taxon>Cytophagia</taxon>
        <taxon>Cytophagales</taxon>
        <taxon>Hymenobacteraceae</taxon>
        <taxon>Hymenobacter</taxon>
    </lineage>
</organism>
<evidence type="ECO:0000256" key="1">
    <source>
        <dbReference type="SAM" id="MobiDB-lite"/>
    </source>
</evidence>
<comment type="caution">
    <text evidence="3">The sequence shown here is derived from an EMBL/GenBank/DDBJ whole genome shotgun (WGS) entry which is preliminary data.</text>
</comment>
<dbReference type="RefSeq" id="WP_316000072.1">
    <property type="nucleotide sequence ID" value="NZ_JAWDJT010000018.1"/>
</dbReference>
<dbReference type="EMBL" id="JAWDJT010000018">
    <property type="protein sequence ID" value="MDU0372715.1"/>
    <property type="molecule type" value="Genomic_DNA"/>
</dbReference>
<dbReference type="Proteomes" id="UP001250698">
    <property type="component" value="Unassembled WGS sequence"/>
</dbReference>
<sequence>METPVSAPNLATTALALLLLTDLLPAAASGTPQAASATDVYRHRRRRS</sequence>
<keyword evidence="2" id="KW-0732">Signal</keyword>
<evidence type="ECO:0000313" key="4">
    <source>
        <dbReference type="Proteomes" id="UP001250698"/>
    </source>
</evidence>
<reference evidence="3 4" key="1">
    <citation type="submission" date="2023-10" db="EMBL/GenBank/DDBJ databases">
        <title>Hymenobacter endophyticus sp. nov., an isolate from the leaf tissues of wheat.</title>
        <authorList>
            <person name="Dai Y."/>
        </authorList>
    </citation>
    <scope>NUCLEOTIDE SEQUENCE [LARGE SCALE GENOMIC DNA]</scope>
    <source>
        <strain evidence="3 4">ZK17L-C2</strain>
    </source>
</reference>